<evidence type="ECO:0000313" key="1">
    <source>
        <dbReference type="EMBL" id="XCD03771.1"/>
    </source>
</evidence>
<dbReference type="Gene3D" id="3.30.50.20">
    <property type="entry name" value="prophage-derive protein ybcO"/>
    <property type="match status" value="1"/>
</dbReference>
<proteinExistence type="predicted"/>
<dbReference type="EMBL" id="PP511380">
    <property type="protein sequence ID" value="XCD03771.1"/>
    <property type="molecule type" value="Genomic_DNA"/>
</dbReference>
<dbReference type="EMBL" id="PP511642">
    <property type="protein sequence ID" value="XCD06211.1"/>
    <property type="molecule type" value="Genomic_DNA"/>
</dbReference>
<dbReference type="Pfam" id="PF06147">
    <property type="entry name" value="DUF968"/>
    <property type="match status" value="1"/>
</dbReference>
<evidence type="ECO:0008006" key="3">
    <source>
        <dbReference type="Google" id="ProtNLM"/>
    </source>
</evidence>
<reference evidence="1" key="1">
    <citation type="submission" date="2024-03" db="EMBL/GenBank/DDBJ databases">
        <title>Diverse circular DNA viruses in blood, oral, and fecal samples of captive lemurs.</title>
        <authorList>
            <person name="Paietta E.N."/>
            <person name="Kraberger S."/>
            <person name="Lund M.C."/>
            <person name="Custer J.M."/>
            <person name="Vargas K.M."/>
            <person name="Ehmke E.E."/>
            <person name="Yoder A.D."/>
            <person name="Varsani A."/>
        </authorList>
    </citation>
    <scope>NUCLEOTIDE SEQUENCE</scope>
    <source>
        <strain evidence="1">Duke_21_2</strain>
        <strain evidence="2">Duke_25FS_5</strain>
    </source>
</reference>
<organism evidence="1">
    <name type="scientific">Dulem virus 29</name>
    <dbReference type="NCBI Taxonomy" id="3145747"/>
    <lineage>
        <taxon>Viruses</taxon>
        <taxon>Duplodnaviria</taxon>
        <taxon>Heunggongvirae</taxon>
        <taxon>Uroviricota</taxon>
        <taxon>Caudoviricetes</taxon>
    </lineage>
</organism>
<name>A0AAU8AW06_9CAUD</name>
<sequence>MNDRKHLKFIDSLICVCCGRENPTHHHLLRVQAKYYKPKEGEEDFLIPKYNQRGMGKKNPDMFTIPLCPRCHQMLHSDGNERAFLAYCGINNPEKFATSLYNITGNREKAIDLIKWARLGNV</sequence>
<accession>A0AAU8AW06</accession>
<protein>
    <recommendedName>
        <fullName evidence="3">HNH endonuclease</fullName>
    </recommendedName>
</protein>
<evidence type="ECO:0000313" key="2">
    <source>
        <dbReference type="EMBL" id="XCD06211.1"/>
    </source>
</evidence>
<dbReference type="InterPro" id="IPR010373">
    <property type="entry name" value="DUF968"/>
</dbReference>